<evidence type="ECO:0000313" key="6">
    <source>
        <dbReference type="Proteomes" id="UP000747542"/>
    </source>
</evidence>
<dbReference type="Pfam" id="PF20588">
    <property type="entry name" value="DMTF1_N"/>
    <property type="match status" value="1"/>
</dbReference>
<accession>A0A8J5T1Q6</accession>
<keyword evidence="6" id="KW-1185">Reference proteome</keyword>
<gene>
    <name evidence="5" type="primary">Dmtf1-L1</name>
    <name evidence="5" type="ORF">Hamer_G000727</name>
</gene>
<name>A0A8J5T1Q6_HOMAM</name>
<keyword evidence="3" id="KW-0539">Nucleus</keyword>
<protein>
    <submittedName>
        <fullName evidence="5">Cyclin-D-binding Myb-like transcription factor 1-like 1</fullName>
    </submittedName>
</protein>
<comment type="subcellular location">
    <subcellularLocation>
        <location evidence="1">Nucleus</location>
    </subcellularLocation>
</comment>
<dbReference type="PANTHER" id="PTHR46380">
    <property type="entry name" value="CYCLIN-D-BINDING MYB-LIKE TRANSCRIPTION FACTOR 1"/>
    <property type="match status" value="1"/>
</dbReference>
<evidence type="ECO:0000256" key="3">
    <source>
        <dbReference type="ARBA" id="ARBA00023242"/>
    </source>
</evidence>
<evidence type="ECO:0000313" key="5">
    <source>
        <dbReference type="EMBL" id="KAG7171809.1"/>
    </source>
</evidence>
<comment type="caution">
    <text evidence="5">The sequence shown here is derived from an EMBL/GenBank/DDBJ whole genome shotgun (WGS) entry which is preliminary data.</text>
</comment>
<dbReference type="EMBL" id="JAHLQT010011632">
    <property type="protein sequence ID" value="KAG7171809.1"/>
    <property type="molecule type" value="Genomic_DNA"/>
</dbReference>
<dbReference type="PANTHER" id="PTHR46380:SF2">
    <property type="entry name" value="CYCLIN-D-BINDING MYB-LIKE TRANSCRIPTION FACTOR 1"/>
    <property type="match status" value="1"/>
</dbReference>
<dbReference type="GO" id="GO:0000978">
    <property type="term" value="F:RNA polymerase II cis-regulatory region sequence-specific DNA binding"/>
    <property type="evidence" value="ECO:0007669"/>
    <property type="project" value="TreeGrafter"/>
</dbReference>
<dbReference type="AlphaFoldDB" id="A0A8J5T1Q6"/>
<dbReference type="GO" id="GO:0005634">
    <property type="term" value="C:nucleus"/>
    <property type="evidence" value="ECO:0007669"/>
    <property type="project" value="UniProtKB-SubCell"/>
</dbReference>
<feature type="domain" description="Cyclin-D-binding Myb-like transcription factor 1 N-terminal" evidence="4">
    <location>
        <begin position="297"/>
        <end position="346"/>
    </location>
</feature>
<evidence type="ECO:0000256" key="2">
    <source>
        <dbReference type="ARBA" id="ARBA00023125"/>
    </source>
</evidence>
<reference evidence="5" key="1">
    <citation type="journal article" date="2021" name="Sci. Adv.">
        <title>The American lobster genome reveals insights on longevity, neural, and immune adaptations.</title>
        <authorList>
            <person name="Polinski J.M."/>
            <person name="Zimin A.V."/>
            <person name="Clark K.F."/>
            <person name="Kohn A.B."/>
            <person name="Sadowski N."/>
            <person name="Timp W."/>
            <person name="Ptitsyn A."/>
            <person name="Khanna P."/>
            <person name="Romanova D.Y."/>
            <person name="Williams P."/>
            <person name="Greenwood S.J."/>
            <person name="Moroz L.L."/>
            <person name="Walt D.R."/>
            <person name="Bodnar A.G."/>
        </authorList>
    </citation>
    <scope>NUCLEOTIDE SEQUENCE</scope>
    <source>
        <strain evidence="5">GMGI-L3</strain>
    </source>
</reference>
<evidence type="ECO:0000259" key="4">
    <source>
        <dbReference type="Pfam" id="PF20588"/>
    </source>
</evidence>
<evidence type="ECO:0000256" key="1">
    <source>
        <dbReference type="ARBA" id="ARBA00004123"/>
    </source>
</evidence>
<sequence>MEVIETVDSGEDGSTSTKRIRLLVTPDTEASNKVNKANIGGSSEQTTSVFLYSCEGHLVPAEIVMDSMNENIIAVPLDSGVVKSDKPVTPVNVATPLKVLETPGNSPKKQKSGPVITVRQVRTRPPHSDTNLSKLLPHIIQSKSKQVNSISGPKNMSSDALTKLQTKSGGVSTKILISTDIQTKSQSTFSSSQKTVLQTEMQVKSQVTNFQEERMPLLTDVTDKTAAQSGSSGHGSQTVMMRVNSLGELELDPLFLNTETLSESETEEVRLTASTDLTHDHLATSVLSGVNKTEGLNVEEVQVDLQTSSASQVETGNANVNQSWFTSREDKEMLRWRGHAWRQGMWSREETELLKHNIEQYCAQRGVSDPGSVIFKMSKEERSGFYRVVARGLNRPLFSVYRRIIRQV</sequence>
<dbReference type="GO" id="GO:0000981">
    <property type="term" value="F:DNA-binding transcription factor activity, RNA polymerase II-specific"/>
    <property type="evidence" value="ECO:0007669"/>
    <property type="project" value="TreeGrafter"/>
</dbReference>
<dbReference type="Proteomes" id="UP000747542">
    <property type="component" value="Unassembled WGS sequence"/>
</dbReference>
<proteinExistence type="predicted"/>
<keyword evidence="2" id="KW-0238">DNA-binding</keyword>
<dbReference type="InterPro" id="IPR051651">
    <property type="entry name" value="DMTF1_DNA-bind_reg"/>
</dbReference>
<dbReference type="InterPro" id="IPR046775">
    <property type="entry name" value="DMTF1_N"/>
</dbReference>
<organism evidence="5 6">
    <name type="scientific">Homarus americanus</name>
    <name type="common">American lobster</name>
    <dbReference type="NCBI Taxonomy" id="6706"/>
    <lineage>
        <taxon>Eukaryota</taxon>
        <taxon>Metazoa</taxon>
        <taxon>Ecdysozoa</taxon>
        <taxon>Arthropoda</taxon>
        <taxon>Crustacea</taxon>
        <taxon>Multicrustacea</taxon>
        <taxon>Malacostraca</taxon>
        <taxon>Eumalacostraca</taxon>
        <taxon>Eucarida</taxon>
        <taxon>Decapoda</taxon>
        <taxon>Pleocyemata</taxon>
        <taxon>Astacidea</taxon>
        <taxon>Nephropoidea</taxon>
        <taxon>Nephropidae</taxon>
        <taxon>Homarus</taxon>
    </lineage>
</organism>